<evidence type="ECO:0000256" key="1">
    <source>
        <dbReference type="SAM" id="SignalP"/>
    </source>
</evidence>
<evidence type="ECO:0000313" key="3">
    <source>
        <dbReference type="Proteomes" id="UP001291309"/>
    </source>
</evidence>
<dbReference type="EMBL" id="JAXIVS010000005">
    <property type="protein sequence ID" value="MDY7227841.1"/>
    <property type="molecule type" value="Genomic_DNA"/>
</dbReference>
<accession>A0ABU5H2Y1</accession>
<keyword evidence="1" id="KW-0732">Signal</keyword>
<proteinExistence type="predicted"/>
<comment type="caution">
    <text evidence="2">The sequence shown here is derived from an EMBL/GenBank/DDBJ whole genome shotgun (WGS) entry which is preliminary data.</text>
</comment>
<gene>
    <name evidence="2" type="ORF">SYV04_15605</name>
</gene>
<feature type="signal peptide" evidence="1">
    <location>
        <begin position="1"/>
        <end position="28"/>
    </location>
</feature>
<protein>
    <recommendedName>
        <fullName evidence="4">Secreted protein</fullName>
    </recommendedName>
</protein>
<feature type="chain" id="PRO_5046944724" description="Secreted protein" evidence="1">
    <location>
        <begin position="29"/>
        <end position="363"/>
    </location>
</feature>
<sequence length="363" mass="41115">MQRTLRISRLAAALVSCALFMTVTPAHSADVYNSQFTAIAAPECIMDWDITGRFKVRLTQNEPYPAPTLNRFEMAVRYIHDVNTPITTNFGHLGTLPVTNYNPETPYSTDWWRWQRGKLNTDANTTSGFQLKCADVGSFINTWTFPYQTIIGGGPHTAYGYTFIDPQLSPASIYYAPQAFDWNPATDLMLQFHAEMPLFLRWGPPDNPGTGDLGVAQLSMFLYLYDTTSGKILAYVLGVYDNRSSWSPQVLHDSQVPFLTTPWQTNEYITVSPYSQTFRTHTWTGLQFFRLHIPQSKFLLAVTKLNEYCTQHPTAANCNLLFSNNPQSYKVMSFGVLHEVFRGPNNQVSSGIHFSEAGLYYAR</sequence>
<dbReference type="Proteomes" id="UP001291309">
    <property type="component" value="Unassembled WGS sequence"/>
</dbReference>
<name>A0ABU5H2Y1_9BACT</name>
<reference evidence="2 3" key="1">
    <citation type="submission" date="2023-12" db="EMBL/GenBank/DDBJ databases">
        <title>the genome sequence of Hyalangium sp. s54d21.</title>
        <authorList>
            <person name="Zhang X."/>
        </authorList>
    </citation>
    <scope>NUCLEOTIDE SEQUENCE [LARGE SCALE GENOMIC DNA]</scope>
    <source>
        <strain evidence="3">s54d21</strain>
    </source>
</reference>
<keyword evidence="3" id="KW-1185">Reference proteome</keyword>
<dbReference type="RefSeq" id="WP_321546571.1">
    <property type="nucleotide sequence ID" value="NZ_JAXIVS010000005.1"/>
</dbReference>
<evidence type="ECO:0008006" key="4">
    <source>
        <dbReference type="Google" id="ProtNLM"/>
    </source>
</evidence>
<organism evidence="2 3">
    <name type="scientific">Hyalangium rubrum</name>
    <dbReference type="NCBI Taxonomy" id="3103134"/>
    <lineage>
        <taxon>Bacteria</taxon>
        <taxon>Pseudomonadati</taxon>
        <taxon>Myxococcota</taxon>
        <taxon>Myxococcia</taxon>
        <taxon>Myxococcales</taxon>
        <taxon>Cystobacterineae</taxon>
        <taxon>Archangiaceae</taxon>
        <taxon>Hyalangium</taxon>
    </lineage>
</organism>
<evidence type="ECO:0000313" key="2">
    <source>
        <dbReference type="EMBL" id="MDY7227841.1"/>
    </source>
</evidence>